<protein>
    <submittedName>
        <fullName evidence="2">Uncharacterized protein</fullName>
    </submittedName>
</protein>
<dbReference type="Proteomes" id="UP000824469">
    <property type="component" value="Unassembled WGS sequence"/>
</dbReference>
<reference evidence="2 3" key="1">
    <citation type="journal article" date="2021" name="Nat. Plants">
        <title>The Taxus genome provides insights into paclitaxel biosynthesis.</title>
        <authorList>
            <person name="Xiong X."/>
            <person name="Gou J."/>
            <person name="Liao Q."/>
            <person name="Li Y."/>
            <person name="Zhou Q."/>
            <person name="Bi G."/>
            <person name="Li C."/>
            <person name="Du R."/>
            <person name="Wang X."/>
            <person name="Sun T."/>
            <person name="Guo L."/>
            <person name="Liang H."/>
            <person name="Lu P."/>
            <person name="Wu Y."/>
            <person name="Zhang Z."/>
            <person name="Ro D.K."/>
            <person name="Shang Y."/>
            <person name="Huang S."/>
            <person name="Yan J."/>
        </authorList>
    </citation>
    <scope>NUCLEOTIDE SEQUENCE [LARGE SCALE GENOMIC DNA]</scope>
    <source>
        <strain evidence="2">Ta-2019</strain>
    </source>
</reference>
<sequence>AGRVKRPPPCSGKCGHRDHRPVQGGSFVTEGSRGRRKRERERKNKGHAGAKCGMRD</sequence>
<evidence type="ECO:0000256" key="1">
    <source>
        <dbReference type="SAM" id="MobiDB-lite"/>
    </source>
</evidence>
<dbReference type="EMBL" id="JAHRHJ020000005">
    <property type="protein sequence ID" value="KAH9315524.1"/>
    <property type="molecule type" value="Genomic_DNA"/>
</dbReference>
<feature type="non-terminal residue" evidence="2">
    <location>
        <position position="1"/>
    </location>
</feature>
<name>A0AA38G684_TAXCH</name>
<dbReference type="AlphaFoldDB" id="A0AA38G684"/>
<evidence type="ECO:0000313" key="3">
    <source>
        <dbReference type="Proteomes" id="UP000824469"/>
    </source>
</evidence>
<feature type="non-terminal residue" evidence="2">
    <location>
        <position position="56"/>
    </location>
</feature>
<keyword evidence="3" id="KW-1185">Reference proteome</keyword>
<gene>
    <name evidence="2" type="ORF">KI387_024151</name>
</gene>
<organism evidence="2 3">
    <name type="scientific">Taxus chinensis</name>
    <name type="common">Chinese yew</name>
    <name type="synonym">Taxus wallichiana var. chinensis</name>
    <dbReference type="NCBI Taxonomy" id="29808"/>
    <lineage>
        <taxon>Eukaryota</taxon>
        <taxon>Viridiplantae</taxon>
        <taxon>Streptophyta</taxon>
        <taxon>Embryophyta</taxon>
        <taxon>Tracheophyta</taxon>
        <taxon>Spermatophyta</taxon>
        <taxon>Pinopsida</taxon>
        <taxon>Pinidae</taxon>
        <taxon>Conifers II</taxon>
        <taxon>Cupressales</taxon>
        <taxon>Taxaceae</taxon>
        <taxon>Taxus</taxon>
    </lineage>
</organism>
<proteinExistence type="predicted"/>
<accession>A0AA38G684</accession>
<feature type="region of interest" description="Disordered" evidence="1">
    <location>
        <begin position="1"/>
        <end position="56"/>
    </location>
</feature>
<feature type="compositionally biased region" description="Basic residues" evidence="1">
    <location>
        <begin position="34"/>
        <end position="48"/>
    </location>
</feature>
<comment type="caution">
    <text evidence="2">The sequence shown here is derived from an EMBL/GenBank/DDBJ whole genome shotgun (WGS) entry which is preliminary data.</text>
</comment>
<evidence type="ECO:0000313" key="2">
    <source>
        <dbReference type="EMBL" id="KAH9315524.1"/>
    </source>
</evidence>